<dbReference type="InterPro" id="IPR006026">
    <property type="entry name" value="Peptidase_Metallo"/>
</dbReference>
<evidence type="ECO:0000313" key="14">
    <source>
        <dbReference type="Proteomes" id="UP001652700"/>
    </source>
</evidence>
<evidence type="ECO:0000256" key="3">
    <source>
        <dbReference type="ARBA" id="ARBA00022670"/>
    </source>
</evidence>
<keyword evidence="7" id="KW-0862">Zinc</keyword>
<dbReference type="InterPro" id="IPR036365">
    <property type="entry name" value="PGBD-like_sf"/>
</dbReference>
<name>A0ABM5JSF9_DIAVI</name>
<dbReference type="RefSeq" id="XP_050500877.1">
    <property type="nucleotide sequence ID" value="XM_050644920.1"/>
</dbReference>
<feature type="region of interest" description="Disordered" evidence="10">
    <location>
        <begin position="253"/>
        <end position="293"/>
    </location>
</feature>
<proteinExistence type="inferred from homology"/>
<dbReference type="PROSITE" id="PS51642">
    <property type="entry name" value="HEMOPEXIN_2"/>
    <property type="match status" value="1"/>
</dbReference>
<dbReference type="SUPFAM" id="SSF47090">
    <property type="entry name" value="PGBD-like"/>
    <property type="match status" value="1"/>
</dbReference>
<dbReference type="Gene3D" id="2.110.10.10">
    <property type="entry name" value="Hemopexin-like domain"/>
    <property type="match status" value="1"/>
</dbReference>
<feature type="signal peptide" evidence="11">
    <location>
        <begin position="1"/>
        <end position="19"/>
    </location>
</feature>
<evidence type="ECO:0000256" key="11">
    <source>
        <dbReference type="SAM" id="SignalP"/>
    </source>
</evidence>
<keyword evidence="4" id="KW-0479">Metal-binding</keyword>
<dbReference type="Pfam" id="PF01471">
    <property type="entry name" value="PG_binding_1"/>
    <property type="match status" value="1"/>
</dbReference>
<keyword evidence="5 11" id="KW-0732">Signal</keyword>
<evidence type="ECO:0000256" key="4">
    <source>
        <dbReference type="ARBA" id="ARBA00022723"/>
    </source>
</evidence>
<dbReference type="Pfam" id="PF00413">
    <property type="entry name" value="Peptidase_M10"/>
    <property type="match status" value="1"/>
</dbReference>
<dbReference type="PIRSF" id="PIRSF001191">
    <property type="entry name" value="Peptidase_M10A_matrix"/>
    <property type="match status" value="1"/>
</dbReference>
<evidence type="ECO:0000256" key="8">
    <source>
        <dbReference type="ARBA" id="ARBA00023049"/>
    </source>
</evidence>
<evidence type="ECO:0000256" key="1">
    <source>
        <dbReference type="ARBA" id="ARBA00001947"/>
    </source>
</evidence>
<organism evidence="13 14">
    <name type="scientific">Diabrotica virgifera virgifera</name>
    <name type="common">western corn rootworm</name>
    <dbReference type="NCBI Taxonomy" id="50390"/>
    <lineage>
        <taxon>Eukaryota</taxon>
        <taxon>Metazoa</taxon>
        <taxon>Ecdysozoa</taxon>
        <taxon>Arthropoda</taxon>
        <taxon>Hexapoda</taxon>
        <taxon>Insecta</taxon>
        <taxon>Pterygota</taxon>
        <taxon>Neoptera</taxon>
        <taxon>Endopterygota</taxon>
        <taxon>Coleoptera</taxon>
        <taxon>Polyphaga</taxon>
        <taxon>Cucujiformia</taxon>
        <taxon>Chrysomeloidea</taxon>
        <taxon>Chrysomelidae</taxon>
        <taxon>Galerucinae</taxon>
        <taxon>Diabroticina</taxon>
        <taxon>Diabroticites</taxon>
        <taxon>Diabrotica</taxon>
    </lineage>
</organism>
<dbReference type="InterPro" id="IPR021190">
    <property type="entry name" value="Pept_M10A"/>
</dbReference>
<dbReference type="PRINTS" id="PR00138">
    <property type="entry name" value="MATRIXIN"/>
</dbReference>
<evidence type="ECO:0000259" key="12">
    <source>
        <dbReference type="SMART" id="SM00235"/>
    </source>
</evidence>
<reference evidence="13" key="1">
    <citation type="submission" date="2025-05" db="UniProtKB">
        <authorList>
            <consortium name="EnsemblMetazoa"/>
        </authorList>
    </citation>
    <scope>IDENTIFICATION</scope>
</reference>
<dbReference type="PANTHER" id="PTHR10201:SF291">
    <property type="entry name" value="MATRIX METALLOPROTEINASE 1, ISOFORM C-RELATED"/>
    <property type="match status" value="1"/>
</dbReference>
<feature type="chain" id="PRO_5045586359" description="Peptidase metallopeptidase domain-containing protein" evidence="11">
    <location>
        <begin position="20"/>
        <end position="515"/>
    </location>
</feature>
<keyword evidence="6" id="KW-0378">Hydrolase</keyword>
<dbReference type="InterPro" id="IPR001818">
    <property type="entry name" value="Pept_M10_metallopeptidase"/>
</dbReference>
<accession>A0ABM5JSF9</accession>
<dbReference type="EnsemblMetazoa" id="XM_050644920.1">
    <property type="protein sequence ID" value="XP_050500877.1"/>
    <property type="gene ID" value="LOC126880852"/>
</dbReference>
<evidence type="ECO:0000256" key="2">
    <source>
        <dbReference type="ARBA" id="ARBA00010370"/>
    </source>
</evidence>
<dbReference type="GeneID" id="126880852"/>
<sequence>MHINKVVLLIATSISFCLCGNFTETNAVSWLEQYGYITTSETANTDITDTLEQFQERYNLPVDGQLNKETMELMQKPRCTQGDNAYAVKSAWKKFDIKWYFPQAIPEALTVTKRVFEIWEEASKFKFTYLRIPNPKPDITITVVPKQHYFRYNCQGNDECPFKFTNGVLAHSYFPPTSGCIEIHMNSNLTWDFSLNSTVEGRTNFFAVLLHEVGHALGLAHSSDKKAVMYPFYETFPSHITDDDKRGLEKLYGPKSKSASIPTRPGVTRSSVPTLKTTTTERSRSTTTTAARTNKSKQNIITNVCELEYPDLIFLAYAPSFPTYRMYIVSKDLVWKYDLNNEKIPTNAEQFIRYFPRGITNVTHVFQSTNGDLIGVSRNRIYAAAFPSLRIHTDNMVPEVNNARSINGLFQTNSGKKFVCFDGSFIEFNDKDIISRGRISDVFPGIPNDITSAFNYIDGHIYFLKQNIYYKFNEFTRSVVEKGTFNWNMLGFPCPDNGLIKQLISLLSKVNIFFE</sequence>
<keyword evidence="8" id="KW-0482">Metalloprotease</keyword>
<dbReference type="SMART" id="SM00235">
    <property type="entry name" value="ZnMc"/>
    <property type="match status" value="1"/>
</dbReference>
<keyword evidence="3" id="KW-0645">Protease</keyword>
<dbReference type="InterPro" id="IPR002477">
    <property type="entry name" value="Peptidoglycan-bd-like"/>
</dbReference>
<dbReference type="InterPro" id="IPR018487">
    <property type="entry name" value="Hemopexin-like_repeat"/>
</dbReference>
<protein>
    <recommendedName>
        <fullName evidence="12">Peptidase metallopeptidase domain-containing protein</fullName>
    </recommendedName>
</protein>
<keyword evidence="14" id="KW-1185">Reference proteome</keyword>
<evidence type="ECO:0000256" key="5">
    <source>
        <dbReference type="ARBA" id="ARBA00022729"/>
    </source>
</evidence>
<evidence type="ECO:0000256" key="6">
    <source>
        <dbReference type="ARBA" id="ARBA00022801"/>
    </source>
</evidence>
<feature type="domain" description="Peptidase metallopeptidase" evidence="12">
    <location>
        <begin position="88"/>
        <end position="254"/>
    </location>
</feature>
<evidence type="ECO:0000313" key="13">
    <source>
        <dbReference type="EnsemblMetazoa" id="XP_050500877.1"/>
    </source>
</evidence>
<dbReference type="SUPFAM" id="SSF50923">
    <property type="entry name" value="Hemopexin-like domain"/>
    <property type="match status" value="1"/>
</dbReference>
<dbReference type="Proteomes" id="UP001652700">
    <property type="component" value="Unplaced"/>
</dbReference>
<evidence type="ECO:0000256" key="7">
    <source>
        <dbReference type="ARBA" id="ARBA00022833"/>
    </source>
</evidence>
<comment type="cofactor">
    <cofactor evidence="1">
        <name>Zn(2+)</name>
        <dbReference type="ChEBI" id="CHEBI:29105"/>
    </cofactor>
</comment>
<dbReference type="Gene3D" id="3.40.390.10">
    <property type="entry name" value="Collagenase (Catalytic Domain)"/>
    <property type="match status" value="1"/>
</dbReference>
<comment type="similarity">
    <text evidence="2">Belongs to the peptidase M10A family.</text>
</comment>
<dbReference type="InterPro" id="IPR024079">
    <property type="entry name" value="MetalloPept_cat_dom_sf"/>
</dbReference>
<evidence type="ECO:0000256" key="9">
    <source>
        <dbReference type="PROSITE-ProRule" id="PRU01011"/>
    </source>
</evidence>
<evidence type="ECO:0000256" key="10">
    <source>
        <dbReference type="SAM" id="MobiDB-lite"/>
    </source>
</evidence>
<dbReference type="InterPro" id="IPR036375">
    <property type="entry name" value="Hemopexin-like_dom_sf"/>
</dbReference>
<feature type="repeat" description="Hemopexin" evidence="9">
    <location>
        <begin position="447"/>
        <end position="495"/>
    </location>
</feature>
<dbReference type="SUPFAM" id="SSF55486">
    <property type="entry name" value="Metalloproteases ('zincins'), catalytic domain"/>
    <property type="match status" value="1"/>
</dbReference>
<dbReference type="PANTHER" id="PTHR10201">
    <property type="entry name" value="MATRIX METALLOPROTEINASE"/>
    <property type="match status" value="1"/>
</dbReference>